<dbReference type="InterPro" id="IPR003593">
    <property type="entry name" value="AAA+_ATPase"/>
</dbReference>
<keyword evidence="3 5" id="KW-0067">ATP-binding</keyword>
<dbReference type="EMBL" id="PKGI01000052">
    <property type="protein sequence ID" value="PLA75740.1"/>
    <property type="molecule type" value="Genomic_DNA"/>
</dbReference>
<evidence type="ECO:0000259" key="4">
    <source>
        <dbReference type="PROSITE" id="PS50893"/>
    </source>
</evidence>
<accession>A0A2I2A8M7</accession>
<dbReference type="Pfam" id="PF00005">
    <property type="entry name" value="ABC_tran"/>
    <property type="match status" value="1"/>
</dbReference>
<proteinExistence type="predicted"/>
<dbReference type="SUPFAM" id="SSF52540">
    <property type="entry name" value="P-loop containing nucleoside triphosphate hydrolases"/>
    <property type="match status" value="1"/>
</dbReference>
<dbReference type="CDD" id="cd03230">
    <property type="entry name" value="ABC_DR_subfamily_A"/>
    <property type="match status" value="1"/>
</dbReference>
<evidence type="ECO:0000256" key="2">
    <source>
        <dbReference type="ARBA" id="ARBA00022741"/>
    </source>
</evidence>
<name>A0A2I2A8M7_9LACO</name>
<reference evidence="6" key="1">
    <citation type="submission" date="2017-12" db="EMBL/GenBank/DDBJ databases">
        <authorList>
            <person name="Christensen H."/>
        </authorList>
    </citation>
    <scope>NUCLEOTIDE SEQUENCE [LARGE SCALE GENOMIC DNA]</scope>
    <source>
        <strain evidence="6">268A</strain>
    </source>
</reference>
<evidence type="ECO:0000256" key="1">
    <source>
        <dbReference type="ARBA" id="ARBA00022448"/>
    </source>
</evidence>
<evidence type="ECO:0000313" key="5">
    <source>
        <dbReference type="EMBL" id="PLA75740.1"/>
    </source>
</evidence>
<keyword evidence="1" id="KW-0813">Transport</keyword>
<feature type="domain" description="ABC transporter" evidence="4">
    <location>
        <begin position="4"/>
        <end position="224"/>
    </location>
</feature>
<evidence type="ECO:0000313" key="6">
    <source>
        <dbReference type="Proteomes" id="UP000234579"/>
    </source>
</evidence>
<sequence>MQILEVDKLSKAFKSKPVLKDVSFKVQAGEVVALVGKNGAGKSTLLKLILGLLTADSGQVTFLGKKQDFKEQMGVMLQEVPTIRRIKVKEIIQLWRSYYANPLEYDKLLKLADLASKENSYLTELSGGQKKRLYFALALAGNPQILFLDEPTVAMDSLSRANFWKQVDSLRKEGKTFIITSHYPEELERIANRFLILAEHRLVFNGSLGELQAKQKACLVSFASDLKQAEIANWSGVVRISEQNHHYFLQVIDLPAFLTDLLPKIRQVTELTIKPNGLAELLDNLGGNYDEEI</sequence>
<dbReference type="Proteomes" id="UP000234579">
    <property type="component" value="Unassembled WGS sequence"/>
</dbReference>
<dbReference type="PROSITE" id="PS50893">
    <property type="entry name" value="ABC_TRANSPORTER_2"/>
    <property type="match status" value="1"/>
</dbReference>
<dbReference type="AlphaFoldDB" id="A0A2I2A8M7"/>
<dbReference type="InterPro" id="IPR003439">
    <property type="entry name" value="ABC_transporter-like_ATP-bd"/>
</dbReference>
<dbReference type="RefSeq" id="WP_101812389.1">
    <property type="nucleotide sequence ID" value="NZ_PKGI01000052.1"/>
</dbReference>
<keyword evidence="2" id="KW-0547">Nucleotide-binding</keyword>
<organism evidence="5 6">
    <name type="scientific">Ligilactobacillus agilis</name>
    <dbReference type="NCBI Taxonomy" id="1601"/>
    <lineage>
        <taxon>Bacteria</taxon>
        <taxon>Bacillati</taxon>
        <taxon>Bacillota</taxon>
        <taxon>Bacilli</taxon>
        <taxon>Lactobacillales</taxon>
        <taxon>Lactobacillaceae</taxon>
        <taxon>Ligilactobacillus</taxon>
    </lineage>
</organism>
<dbReference type="GO" id="GO:0005524">
    <property type="term" value="F:ATP binding"/>
    <property type="evidence" value="ECO:0007669"/>
    <property type="project" value="UniProtKB-KW"/>
</dbReference>
<dbReference type="Gene3D" id="3.40.50.300">
    <property type="entry name" value="P-loop containing nucleotide triphosphate hydrolases"/>
    <property type="match status" value="1"/>
</dbReference>
<dbReference type="SMART" id="SM00382">
    <property type="entry name" value="AAA"/>
    <property type="match status" value="1"/>
</dbReference>
<protein>
    <submittedName>
        <fullName evidence="5">ABC transporter ATP-binding protein</fullName>
    </submittedName>
</protein>
<gene>
    <name evidence="5" type="ORF">CYR79_09980</name>
</gene>
<dbReference type="PANTHER" id="PTHR42711:SF17">
    <property type="entry name" value="ABC TRANSPORTER ATP-BINDING PROTEIN"/>
    <property type="match status" value="1"/>
</dbReference>
<comment type="caution">
    <text evidence="5">The sequence shown here is derived from an EMBL/GenBank/DDBJ whole genome shotgun (WGS) entry which is preliminary data.</text>
</comment>
<dbReference type="GO" id="GO:0016887">
    <property type="term" value="F:ATP hydrolysis activity"/>
    <property type="evidence" value="ECO:0007669"/>
    <property type="project" value="InterPro"/>
</dbReference>
<dbReference type="InterPro" id="IPR027417">
    <property type="entry name" value="P-loop_NTPase"/>
</dbReference>
<dbReference type="InterPro" id="IPR050763">
    <property type="entry name" value="ABC_transporter_ATP-binding"/>
</dbReference>
<dbReference type="PANTHER" id="PTHR42711">
    <property type="entry name" value="ABC TRANSPORTER ATP-BINDING PROTEIN"/>
    <property type="match status" value="1"/>
</dbReference>
<evidence type="ECO:0000256" key="3">
    <source>
        <dbReference type="ARBA" id="ARBA00022840"/>
    </source>
</evidence>